<evidence type="ECO:0008006" key="4">
    <source>
        <dbReference type="Google" id="ProtNLM"/>
    </source>
</evidence>
<feature type="transmembrane region" description="Helical" evidence="1">
    <location>
        <begin position="168"/>
        <end position="190"/>
    </location>
</feature>
<keyword evidence="1" id="KW-1133">Transmembrane helix</keyword>
<reference evidence="2" key="1">
    <citation type="submission" date="2022-06" db="EMBL/GenBank/DDBJ databases">
        <title>Complete Genome Sequence of Arcanobacterium pinnipediorum strain DSM 28752 isolated from a harbour seal.</title>
        <authorList>
            <person name="Borowiak M."/>
            <person name="Kreitlow A."/>
            <person name="Alssahen M."/>
            <person name="Malorny B."/>
            <person name="Laemmler C."/>
            <person name="Prenger-Berninghoff E."/>
            <person name="Siebert U."/>
            <person name="Ploetz M."/>
            <person name="Abdulmawjood A."/>
        </authorList>
    </citation>
    <scope>NUCLEOTIDE SEQUENCE</scope>
    <source>
        <strain evidence="2">DSM 28752</strain>
    </source>
</reference>
<gene>
    <name evidence="2" type="ORF">NG665_07580</name>
</gene>
<accession>A0ABY5AHA3</accession>
<protein>
    <recommendedName>
        <fullName evidence="4">ABC-2 type transport system permease protein</fullName>
    </recommendedName>
</protein>
<dbReference type="Proteomes" id="UP001056109">
    <property type="component" value="Chromosome"/>
</dbReference>
<keyword evidence="3" id="KW-1185">Reference proteome</keyword>
<feature type="transmembrane region" description="Helical" evidence="1">
    <location>
        <begin position="20"/>
        <end position="40"/>
    </location>
</feature>
<keyword evidence="1" id="KW-0472">Membrane</keyword>
<name>A0ABY5AHA3_9ACTO</name>
<feature type="transmembrane region" description="Helical" evidence="1">
    <location>
        <begin position="223"/>
        <end position="245"/>
    </location>
</feature>
<sequence length="251" mass="27091">MNITLIRADVIRFLRAPEALFFTIGLPILMYIIFGGSAQYGDIPIGHVTVNAVVLINMSIYAVAQAAVGYTGTIAIDRIQGWGRQLALTPLSADKLLFIRIMSAFLISTITFGALQMAGIAMSANVPPLRLLSVWIISYLAVVLFASYGLAVVNTFKAETATSISAGFLVLFAFAGNLFAPLSGTLLTVARFTPMWGIGELARYPLTSGQMYDASGVIYTTPIWYALLNISAWLAIFVILARLAGPRSNQR</sequence>
<dbReference type="RefSeq" id="WP_252673104.1">
    <property type="nucleotide sequence ID" value="NZ_CP099547.1"/>
</dbReference>
<proteinExistence type="predicted"/>
<feature type="transmembrane region" description="Helical" evidence="1">
    <location>
        <begin position="134"/>
        <end position="156"/>
    </location>
</feature>
<feature type="transmembrane region" description="Helical" evidence="1">
    <location>
        <begin position="97"/>
        <end position="122"/>
    </location>
</feature>
<feature type="transmembrane region" description="Helical" evidence="1">
    <location>
        <begin position="52"/>
        <end position="76"/>
    </location>
</feature>
<evidence type="ECO:0000313" key="3">
    <source>
        <dbReference type="Proteomes" id="UP001056109"/>
    </source>
</evidence>
<dbReference type="EMBL" id="CP099547">
    <property type="protein sequence ID" value="USR79230.1"/>
    <property type="molecule type" value="Genomic_DNA"/>
</dbReference>
<evidence type="ECO:0000313" key="2">
    <source>
        <dbReference type="EMBL" id="USR79230.1"/>
    </source>
</evidence>
<keyword evidence="1" id="KW-0812">Transmembrane</keyword>
<organism evidence="2 3">
    <name type="scientific">Arcanobacterium pinnipediorum</name>
    <dbReference type="NCBI Taxonomy" id="1503041"/>
    <lineage>
        <taxon>Bacteria</taxon>
        <taxon>Bacillati</taxon>
        <taxon>Actinomycetota</taxon>
        <taxon>Actinomycetes</taxon>
        <taxon>Actinomycetales</taxon>
        <taxon>Actinomycetaceae</taxon>
        <taxon>Arcanobacterium</taxon>
    </lineage>
</organism>
<evidence type="ECO:0000256" key="1">
    <source>
        <dbReference type="SAM" id="Phobius"/>
    </source>
</evidence>